<dbReference type="WBParaSite" id="HPLM_0001638501-mRNA-1">
    <property type="protein sequence ID" value="HPLM_0001638501-mRNA-1"/>
    <property type="gene ID" value="HPLM_0001638501"/>
</dbReference>
<dbReference type="Proteomes" id="UP000268014">
    <property type="component" value="Unassembled WGS sequence"/>
</dbReference>
<keyword evidence="2" id="KW-1185">Reference proteome</keyword>
<evidence type="ECO:0000313" key="1">
    <source>
        <dbReference type="EMBL" id="VDO59664.1"/>
    </source>
</evidence>
<accession>A0A0N4WX64</accession>
<dbReference type="AlphaFoldDB" id="A0A0N4WX64"/>
<gene>
    <name evidence="1" type="ORF">HPLM_LOCUS16377</name>
</gene>
<sequence length="52" mass="5901">MSVDLGMNSESARVLSLLEEIKETQNEILEKMAVPNEAFNMELERLNSLVSF</sequence>
<dbReference type="EMBL" id="UZAF01019390">
    <property type="protein sequence ID" value="VDO59664.1"/>
    <property type="molecule type" value="Genomic_DNA"/>
</dbReference>
<name>A0A0N4WX64_HAEPC</name>
<dbReference type="OrthoDB" id="10491451at2759"/>
<organism evidence="3">
    <name type="scientific">Haemonchus placei</name>
    <name type="common">Barber's pole worm</name>
    <dbReference type="NCBI Taxonomy" id="6290"/>
    <lineage>
        <taxon>Eukaryota</taxon>
        <taxon>Metazoa</taxon>
        <taxon>Ecdysozoa</taxon>
        <taxon>Nematoda</taxon>
        <taxon>Chromadorea</taxon>
        <taxon>Rhabditida</taxon>
        <taxon>Rhabditina</taxon>
        <taxon>Rhabditomorpha</taxon>
        <taxon>Strongyloidea</taxon>
        <taxon>Trichostrongylidae</taxon>
        <taxon>Haemonchus</taxon>
    </lineage>
</organism>
<reference evidence="1 2" key="2">
    <citation type="submission" date="2018-11" db="EMBL/GenBank/DDBJ databases">
        <authorList>
            <consortium name="Pathogen Informatics"/>
        </authorList>
    </citation>
    <scope>NUCLEOTIDE SEQUENCE [LARGE SCALE GENOMIC DNA]</scope>
    <source>
        <strain evidence="1 2">MHpl1</strain>
    </source>
</reference>
<proteinExistence type="predicted"/>
<evidence type="ECO:0000313" key="3">
    <source>
        <dbReference type="WBParaSite" id="HPLM_0001638501-mRNA-1"/>
    </source>
</evidence>
<evidence type="ECO:0000313" key="2">
    <source>
        <dbReference type="Proteomes" id="UP000268014"/>
    </source>
</evidence>
<reference evidence="3" key="1">
    <citation type="submission" date="2017-02" db="UniProtKB">
        <authorList>
            <consortium name="WormBaseParasite"/>
        </authorList>
    </citation>
    <scope>IDENTIFICATION</scope>
</reference>
<protein>
    <submittedName>
        <fullName evidence="3">SKA2 domain-containing protein</fullName>
    </submittedName>
</protein>